<dbReference type="RefSeq" id="WP_220586717.1">
    <property type="nucleotide sequence ID" value="NZ_RKLQ01000001.1"/>
</dbReference>
<feature type="domain" description="Halobacterial output" evidence="1">
    <location>
        <begin position="5"/>
        <end position="70"/>
    </location>
</feature>
<dbReference type="InterPro" id="IPR040624">
    <property type="entry name" value="HalOD1"/>
</dbReference>
<dbReference type="Proteomes" id="UP000783863">
    <property type="component" value="Unassembled WGS sequence"/>
</dbReference>
<comment type="caution">
    <text evidence="2">The sequence shown here is derived from an EMBL/GenBank/DDBJ whole genome shotgun (WGS) entry which is preliminary data.</text>
</comment>
<evidence type="ECO:0000259" key="1">
    <source>
        <dbReference type="Pfam" id="PF18545"/>
    </source>
</evidence>
<dbReference type="AlphaFoldDB" id="A0A8J7YAP5"/>
<sequence>MNSKGSLSAEVVTAVARVEGVDSDAVEPSLFEAIDSDALDRLFRETTGHVTFEYSGYEVTVTSGGEVSLAPLQE</sequence>
<gene>
    <name evidence="2" type="ORF">EGD98_02215</name>
</gene>
<protein>
    <recommendedName>
        <fullName evidence="1">Halobacterial output domain-containing protein</fullName>
    </recommendedName>
</protein>
<evidence type="ECO:0000313" key="3">
    <source>
        <dbReference type="Proteomes" id="UP000783863"/>
    </source>
</evidence>
<accession>A0A8J7YAP5</accession>
<keyword evidence="3" id="KW-1185">Reference proteome</keyword>
<reference evidence="2" key="1">
    <citation type="submission" date="2021-06" db="EMBL/GenBank/DDBJ databases">
        <title>Halomicroarcula sp. F24A a new haloarchaeum isolated from saline soil.</title>
        <authorList>
            <person name="Duran-Viseras A."/>
            <person name="Sanchez-Porro C."/>
            <person name="Ventosa A."/>
        </authorList>
    </citation>
    <scope>NUCLEOTIDE SEQUENCE</scope>
    <source>
        <strain evidence="2">F24A</strain>
    </source>
</reference>
<dbReference type="Pfam" id="PF18545">
    <property type="entry name" value="HalOD1"/>
    <property type="match status" value="1"/>
</dbReference>
<dbReference type="EMBL" id="RKLQ01000001">
    <property type="protein sequence ID" value="MBX0302480.1"/>
    <property type="molecule type" value="Genomic_DNA"/>
</dbReference>
<proteinExistence type="predicted"/>
<name>A0A8J7YAP5_9EURY</name>
<evidence type="ECO:0000313" key="2">
    <source>
        <dbReference type="EMBL" id="MBX0302480.1"/>
    </source>
</evidence>
<organism evidence="2 3">
    <name type="scientific">Haloarcula salinisoli</name>
    <dbReference type="NCBI Taxonomy" id="2487746"/>
    <lineage>
        <taxon>Archaea</taxon>
        <taxon>Methanobacteriati</taxon>
        <taxon>Methanobacteriota</taxon>
        <taxon>Stenosarchaea group</taxon>
        <taxon>Halobacteria</taxon>
        <taxon>Halobacteriales</taxon>
        <taxon>Haloarculaceae</taxon>
        <taxon>Haloarcula</taxon>
    </lineage>
</organism>